<dbReference type="PANTHER" id="PTHR28672">
    <property type="entry name" value="ANAPHASE-PROMOTING COMPLEX SUBUNIT 13"/>
    <property type="match status" value="1"/>
</dbReference>
<name>A0ABR2YQQ9_9CHLO</name>
<evidence type="ECO:0000313" key="11">
    <source>
        <dbReference type="EMBL" id="KAK9909297.1"/>
    </source>
</evidence>
<comment type="similarity">
    <text evidence="3">Belongs to the APC13 family.</text>
</comment>
<keyword evidence="7" id="KW-0833">Ubl conjugation pathway</keyword>
<comment type="pathway">
    <text evidence="2">Protein modification; protein ubiquitination.</text>
</comment>
<keyword evidence="12" id="KW-1185">Reference proteome</keyword>
<evidence type="ECO:0000256" key="6">
    <source>
        <dbReference type="ARBA" id="ARBA00022776"/>
    </source>
</evidence>
<evidence type="ECO:0000313" key="12">
    <source>
        <dbReference type="Proteomes" id="UP001491310"/>
    </source>
</evidence>
<dbReference type="EMBL" id="JALJOT010000006">
    <property type="protein sequence ID" value="KAK9909297.1"/>
    <property type="molecule type" value="Genomic_DNA"/>
</dbReference>
<keyword evidence="6" id="KW-0498">Mitosis</keyword>
<keyword evidence="8" id="KW-0539">Nucleus</keyword>
<evidence type="ECO:0000256" key="3">
    <source>
        <dbReference type="ARBA" id="ARBA00006940"/>
    </source>
</evidence>
<evidence type="ECO:0000256" key="2">
    <source>
        <dbReference type="ARBA" id="ARBA00004906"/>
    </source>
</evidence>
<evidence type="ECO:0000256" key="8">
    <source>
        <dbReference type="ARBA" id="ARBA00023242"/>
    </source>
</evidence>
<evidence type="ECO:0000256" key="1">
    <source>
        <dbReference type="ARBA" id="ARBA00004123"/>
    </source>
</evidence>
<dbReference type="InterPro" id="IPR008401">
    <property type="entry name" value="Apc13"/>
</dbReference>
<keyword evidence="9" id="KW-0131">Cell cycle</keyword>
<feature type="region of interest" description="Disordered" evidence="10">
    <location>
        <begin position="27"/>
        <end position="72"/>
    </location>
</feature>
<sequence length="72" mass="8201">MSTTIHFSLISEPHLLDIIDDEWMQDTLADDDIPLPEGMQAPNEEADDLQEDQSERRKGPEKWGDLGLQSVH</sequence>
<protein>
    <recommendedName>
        <fullName evidence="4">Anaphase-promoting complex subunit 13</fullName>
    </recommendedName>
</protein>
<dbReference type="Proteomes" id="UP001491310">
    <property type="component" value="Unassembled WGS sequence"/>
</dbReference>
<gene>
    <name evidence="11" type="ORF">WJX75_000125</name>
</gene>
<proteinExistence type="inferred from homology"/>
<evidence type="ECO:0000256" key="4">
    <source>
        <dbReference type="ARBA" id="ARBA00013935"/>
    </source>
</evidence>
<evidence type="ECO:0000256" key="10">
    <source>
        <dbReference type="SAM" id="MobiDB-lite"/>
    </source>
</evidence>
<organism evidence="11 12">
    <name type="scientific">Coccomyxa subellipsoidea</name>
    <dbReference type="NCBI Taxonomy" id="248742"/>
    <lineage>
        <taxon>Eukaryota</taxon>
        <taxon>Viridiplantae</taxon>
        <taxon>Chlorophyta</taxon>
        <taxon>core chlorophytes</taxon>
        <taxon>Trebouxiophyceae</taxon>
        <taxon>Trebouxiophyceae incertae sedis</taxon>
        <taxon>Coccomyxaceae</taxon>
        <taxon>Coccomyxa</taxon>
    </lineage>
</organism>
<accession>A0ABR2YQQ9</accession>
<keyword evidence="5" id="KW-0132">Cell division</keyword>
<comment type="caution">
    <text evidence="11">The sequence shown here is derived from an EMBL/GenBank/DDBJ whole genome shotgun (WGS) entry which is preliminary data.</text>
</comment>
<dbReference type="Pfam" id="PF05839">
    <property type="entry name" value="Apc13p"/>
    <property type="match status" value="1"/>
</dbReference>
<reference evidence="11 12" key="1">
    <citation type="journal article" date="2024" name="Nat. Commun.">
        <title>Phylogenomics reveals the evolutionary origins of lichenization in chlorophyte algae.</title>
        <authorList>
            <person name="Puginier C."/>
            <person name="Libourel C."/>
            <person name="Otte J."/>
            <person name="Skaloud P."/>
            <person name="Haon M."/>
            <person name="Grisel S."/>
            <person name="Petersen M."/>
            <person name="Berrin J.G."/>
            <person name="Delaux P.M."/>
            <person name="Dal Grande F."/>
            <person name="Keller J."/>
        </authorList>
    </citation>
    <scope>NUCLEOTIDE SEQUENCE [LARGE SCALE GENOMIC DNA]</scope>
    <source>
        <strain evidence="11 12">SAG 216-7</strain>
    </source>
</reference>
<evidence type="ECO:0000256" key="5">
    <source>
        <dbReference type="ARBA" id="ARBA00022618"/>
    </source>
</evidence>
<evidence type="ECO:0000256" key="9">
    <source>
        <dbReference type="ARBA" id="ARBA00023306"/>
    </source>
</evidence>
<evidence type="ECO:0000256" key="7">
    <source>
        <dbReference type="ARBA" id="ARBA00022786"/>
    </source>
</evidence>
<feature type="compositionally biased region" description="Basic and acidic residues" evidence="10">
    <location>
        <begin position="53"/>
        <end position="64"/>
    </location>
</feature>
<comment type="subcellular location">
    <subcellularLocation>
        <location evidence="1">Nucleus</location>
    </subcellularLocation>
</comment>
<dbReference type="PANTHER" id="PTHR28672:SF1">
    <property type="entry name" value="ANAPHASE-PROMOTING COMPLEX SUBUNIT 13"/>
    <property type="match status" value="1"/>
</dbReference>